<protein>
    <submittedName>
        <fullName evidence="1">2-octaprenylphenol hydroxylase</fullName>
    </submittedName>
</protein>
<reference evidence="1 2" key="1">
    <citation type="submission" date="2016-10" db="EMBL/GenBank/DDBJ databases">
        <authorList>
            <person name="de Groot N.N."/>
        </authorList>
    </citation>
    <scope>NUCLEOTIDE SEQUENCE [LARGE SCALE GENOMIC DNA]</scope>
    <source>
        <strain evidence="1 2">DSM 15893</strain>
    </source>
</reference>
<dbReference type="EMBL" id="FOWR01000034">
    <property type="protein sequence ID" value="SFP99212.1"/>
    <property type="molecule type" value="Genomic_DNA"/>
</dbReference>
<dbReference type="Gene3D" id="3.50.50.60">
    <property type="entry name" value="FAD/NAD(P)-binding domain"/>
    <property type="match status" value="1"/>
</dbReference>
<accession>A0A1I5UVH4</accession>
<dbReference type="InterPro" id="IPR036188">
    <property type="entry name" value="FAD/NAD-bd_sf"/>
</dbReference>
<proteinExistence type="predicted"/>
<dbReference type="Proteomes" id="UP000182692">
    <property type="component" value="Unassembled WGS sequence"/>
</dbReference>
<sequence>TEAAQMIAAMQAFRDLFAGENPAKKLIRGIGLMAAATLPGIKTQFIKRALGLSGDLPKLAKK</sequence>
<evidence type="ECO:0000313" key="1">
    <source>
        <dbReference type="EMBL" id="SFP99212.1"/>
    </source>
</evidence>
<name>A0A1I5UVH4_9GAMM</name>
<dbReference type="AlphaFoldDB" id="A0A1I5UVH4"/>
<organism evidence="1 2">
    <name type="scientific">Enterovibrio norvegicus DSM 15893</name>
    <dbReference type="NCBI Taxonomy" id="1121869"/>
    <lineage>
        <taxon>Bacteria</taxon>
        <taxon>Pseudomonadati</taxon>
        <taxon>Pseudomonadota</taxon>
        <taxon>Gammaproteobacteria</taxon>
        <taxon>Vibrionales</taxon>
        <taxon>Vibrionaceae</taxon>
        <taxon>Enterovibrio</taxon>
    </lineage>
</organism>
<feature type="non-terminal residue" evidence="1">
    <location>
        <position position="1"/>
    </location>
</feature>
<gene>
    <name evidence="1" type="ORF">SAMN03084138_03738</name>
</gene>
<evidence type="ECO:0000313" key="2">
    <source>
        <dbReference type="Proteomes" id="UP000182692"/>
    </source>
</evidence>